<dbReference type="InterPro" id="IPR016181">
    <property type="entry name" value="Acyl_CoA_acyltransferase"/>
</dbReference>
<dbReference type="SUPFAM" id="SSF55729">
    <property type="entry name" value="Acyl-CoA N-acyltransferases (Nat)"/>
    <property type="match status" value="1"/>
</dbReference>
<name>A0A943DEL5_9FIRM</name>
<evidence type="ECO:0000313" key="1">
    <source>
        <dbReference type="EMBL" id="MBS5333429.1"/>
    </source>
</evidence>
<accession>A0A943DEL5</accession>
<sequence>MELTVRAATTAELPELMQLYTNARAFMQTHGNPTQWHAGYPGEARLAAEIERGVCHVVMGEGTIQAVFCLIPGDDPTYHYIEDGAWPEDVPYATIHRLASAGHVGGIGRLCVQWCLQQGLPVRADTHADNTYMQHTLEACGFVRCGTIYTEDGTPRWAYYHYAI</sequence>
<proteinExistence type="predicted"/>
<comment type="caution">
    <text evidence="1">The sequence shown here is derived from an EMBL/GenBank/DDBJ whole genome shotgun (WGS) entry which is preliminary data.</text>
</comment>
<dbReference type="Proteomes" id="UP000759273">
    <property type="component" value="Unassembled WGS sequence"/>
</dbReference>
<organism evidence="1 2">
    <name type="scientific">Subdoligranulum variabile</name>
    <dbReference type="NCBI Taxonomy" id="214851"/>
    <lineage>
        <taxon>Bacteria</taxon>
        <taxon>Bacillati</taxon>
        <taxon>Bacillota</taxon>
        <taxon>Clostridia</taxon>
        <taxon>Eubacteriales</taxon>
        <taxon>Oscillospiraceae</taxon>
        <taxon>Subdoligranulum</taxon>
    </lineage>
</organism>
<gene>
    <name evidence="1" type="ORF">KHY36_12985</name>
</gene>
<reference evidence="1" key="1">
    <citation type="submission" date="2021-02" db="EMBL/GenBank/DDBJ databases">
        <title>Infant gut strain persistence is associated with maternal origin, phylogeny, and functional potential including surface adhesion and iron acquisition.</title>
        <authorList>
            <person name="Lou Y.C."/>
        </authorList>
    </citation>
    <scope>NUCLEOTIDE SEQUENCE</scope>
    <source>
        <strain evidence="1">L3_101_000M1_dasL3_101_000M1_concoct_87</strain>
    </source>
</reference>
<dbReference type="Gene3D" id="3.40.630.30">
    <property type="match status" value="1"/>
</dbReference>
<dbReference type="EMBL" id="JAGZGG010000041">
    <property type="protein sequence ID" value="MBS5333429.1"/>
    <property type="molecule type" value="Genomic_DNA"/>
</dbReference>
<protein>
    <submittedName>
        <fullName evidence="1">GNAT family N-acetyltransferase</fullName>
    </submittedName>
</protein>
<evidence type="ECO:0000313" key="2">
    <source>
        <dbReference type="Proteomes" id="UP000759273"/>
    </source>
</evidence>
<dbReference type="AlphaFoldDB" id="A0A943DEL5"/>